<dbReference type="CDD" id="cd11041">
    <property type="entry name" value="CYP503A1-like"/>
    <property type="match status" value="1"/>
</dbReference>
<keyword evidence="7" id="KW-0349">Heme</keyword>
<dbReference type="GO" id="GO:0005506">
    <property type="term" value="F:iron ion binding"/>
    <property type="evidence" value="ECO:0007669"/>
    <property type="project" value="InterPro"/>
</dbReference>
<dbReference type="RefSeq" id="XP_033598595.1">
    <property type="nucleotide sequence ID" value="XM_033746146.1"/>
</dbReference>
<dbReference type="GO" id="GO:0004497">
    <property type="term" value="F:monooxygenase activity"/>
    <property type="evidence" value="ECO:0007669"/>
    <property type="project" value="UniProtKB-KW"/>
</dbReference>
<dbReference type="PANTHER" id="PTHR46206">
    <property type="entry name" value="CYTOCHROME P450"/>
    <property type="match status" value="1"/>
</dbReference>
<accession>A0A6A6W2A2</accession>
<evidence type="ECO:0000256" key="2">
    <source>
        <dbReference type="ARBA" id="ARBA00010617"/>
    </source>
</evidence>
<comment type="similarity">
    <text evidence="2">Belongs to the cytochrome P450 family.</text>
</comment>
<protein>
    <submittedName>
        <fullName evidence="8">Cytochrome P450</fullName>
    </submittedName>
</protein>
<dbReference type="OrthoDB" id="1844152at2759"/>
<dbReference type="InterPro" id="IPR036396">
    <property type="entry name" value="Cyt_P450_sf"/>
</dbReference>
<dbReference type="Gene3D" id="1.10.630.10">
    <property type="entry name" value="Cytochrome P450"/>
    <property type="match status" value="1"/>
</dbReference>
<proteinExistence type="inferred from homology"/>
<dbReference type="AlphaFoldDB" id="A0A6A6W2A2"/>
<dbReference type="Pfam" id="PF00067">
    <property type="entry name" value="p450"/>
    <property type="match status" value="1"/>
</dbReference>
<dbReference type="GeneID" id="54487200"/>
<organism evidence="8 9">
    <name type="scientific">Pseudovirgaria hyperparasitica</name>
    <dbReference type="NCBI Taxonomy" id="470096"/>
    <lineage>
        <taxon>Eukaryota</taxon>
        <taxon>Fungi</taxon>
        <taxon>Dikarya</taxon>
        <taxon>Ascomycota</taxon>
        <taxon>Pezizomycotina</taxon>
        <taxon>Dothideomycetes</taxon>
        <taxon>Dothideomycetes incertae sedis</taxon>
        <taxon>Acrospermales</taxon>
        <taxon>Acrospermaceae</taxon>
        <taxon>Pseudovirgaria</taxon>
    </lineage>
</organism>
<dbReference type="GO" id="GO:0020037">
    <property type="term" value="F:heme binding"/>
    <property type="evidence" value="ECO:0007669"/>
    <property type="project" value="InterPro"/>
</dbReference>
<keyword evidence="5 7" id="KW-0408">Iron</keyword>
<evidence type="ECO:0000313" key="8">
    <source>
        <dbReference type="EMBL" id="KAF2756144.1"/>
    </source>
</evidence>
<feature type="binding site" description="axial binding residue" evidence="7">
    <location>
        <position position="486"/>
    </location>
    <ligand>
        <name>heme</name>
        <dbReference type="ChEBI" id="CHEBI:30413"/>
    </ligand>
    <ligandPart>
        <name>Fe</name>
        <dbReference type="ChEBI" id="CHEBI:18248"/>
    </ligandPart>
</feature>
<name>A0A6A6W2A2_9PEZI</name>
<dbReference type="EMBL" id="ML996576">
    <property type="protein sequence ID" value="KAF2756144.1"/>
    <property type="molecule type" value="Genomic_DNA"/>
</dbReference>
<evidence type="ECO:0000256" key="5">
    <source>
        <dbReference type="ARBA" id="ARBA00023004"/>
    </source>
</evidence>
<sequence>MFEYHHDSLISTFDVNISEAGLIPIVADASALLELGNVGTSKAWTVLFLFSLLYVFNLLKYSFEEKVNAPVVGHRHPLEPQWLVRLRFVRGSRSILHEGYSKFKESMFQIRRIGTDVLVISPKILEEIRSISRDKVNSVEPFIHDFVGEYVCGKLFLESDLQNRVLHQKLTPNLGRLVPVMKEELDWALVREMPNCQGNWVELDIVPKLARIVSHISARIFLGPADCRNEEWVETTTQYTENLFVTGFILRLVPKILRPLVAPLLPSFWGLKRNVSACRRIVGHIIQTRRDLEAQSGPGYQRPNDVLQWMMDAANTREAEVGNLCQRVLVLSLSSIHTTALTMSQALYDLCAHPEFLEPIRAEVVQVLQEDGGWEKKGTLGRLRRLDSLLKESQRFNPVFLLTFNRIYHKRMKLSDGTVIPPGTRVAVPSNEILNDPEHVPGDVGPELFDAFRYFKVRQQPENSNKYLFAMADGSNMAFGFGRFACPGRFYVSNEMKMVLAHLLLMYDLKFPEGQMRPENLTVDGDLYPDPRARLLIRKRTTFASDMDMLLK</sequence>
<keyword evidence="4" id="KW-0560">Oxidoreductase</keyword>
<evidence type="ECO:0000256" key="3">
    <source>
        <dbReference type="ARBA" id="ARBA00022723"/>
    </source>
</evidence>
<dbReference type="Proteomes" id="UP000799437">
    <property type="component" value="Unassembled WGS sequence"/>
</dbReference>
<keyword evidence="3 7" id="KW-0479">Metal-binding</keyword>
<evidence type="ECO:0000313" key="9">
    <source>
        <dbReference type="Proteomes" id="UP000799437"/>
    </source>
</evidence>
<dbReference type="PANTHER" id="PTHR46206:SF6">
    <property type="entry name" value="CYTOCHROME P450 MONOOXYGENASE AN1598-RELATED"/>
    <property type="match status" value="1"/>
</dbReference>
<dbReference type="InterPro" id="IPR002401">
    <property type="entry name" value="Cyt_P450_E_grp-I"/>
</dbReference>
<keyword evidence="6" id="KW-0503">Monooxygenase</keyword>
<gene>
    <name evidence="8" type="ORF">EJ05DRAFT_493903</name>
</gene>
<evidence type="ECO:0000256" key="4">
    <source>
        <dbReference type="ARBA" id="ARBA00023002"/>
    </source>
</evidence>
<dbReference type="InterPro" id="IPR001128">
    <property type="entry name" value="Cyt_P450"/>
</dbReference>
<evidence type="ECO:0000256" key="1">
    <source>
        <dbReference type="ARBA" id="ARBA00001971"/>
    </source>
</evidence>
<reference evidence="8" key="1">
    <citation type="journal article" date="2020" name="Stud. Mycol.">
        <title>101 Dothideomycetes genomes: a test case for predicting lifestyles and emergence of pathogens.</title>
        <authorList>
            <person name="Haridas S."/>
            <person name="Albert R."/>
            <person name="Binder M."/>
            <person name="Bloem J."/>
            <person name="Labutti K."/>
            <person name="Salamov A."/>
            <person name="Andreopoulos B."/>
            <person name="Baker S."/>
            <person name="Barry K."/>
            <person name="Bills G."/>
            <person name="Bluhm B."/>
            <person name="Cannon C."/>
            <person name="Castanera R."/>
            <person name="Culley D."/>
            <person name="Daum C."/>
            <person name="Ezra D."/>
            <person name="Gonzalez J."/>
            <person name="Henrissat B."/>
            <person name="Kuo A."/>
            <person name="Liang C."/>
            <person name="Lipzen A."/>
            <person name="Lutzoni F."/>
            <person name="Magnuson J."/>
            <person name="Mondo S."/>
            <person name="Nolan M."/>
            <person name="Ohm R."/>
            <person name="Pangilinan J."/>
            <person name="Park H.-J."/>
            <person name="Ramirez L."/>
            <person name="Alfaro M."/>
            <person name="Sun H."/>
            <person name="Tritt A."/>
            <person name="Yoshinaga Y."/>
            <person name="Zwiers L.-H."/>
            <person name="Turgeon B."/>
            <person name="Goodwin S."/>
            <person name="Spatafora J."/>
            <person name="Crous P."/>
            <person name="Grigoriev I."/>
        </authorList>
    </citation>
    <scope>NUCLEOTIDE SEQUENCE</scope>
    <source>
        <strain evidence="8">CBS 121739</strain>
    </source>
</reference>
<comment type="cofactor">
    <cofactor evidence="1 7">
        <name>heme</name>
        <dbReference type="ChEBI" id="CHEBI:30413"/>
    </cofactor>
</comment>
<keyword evidence="9" id="KW-1185">Reference proteome</keyword>
<dbReference type="GO" id="GO:0016705">
    <property type="term" value="F:oxidoreductase activity, acting on paired donors, with incorporation or reduction of molecular oxygen"/>
    <property type="evidence" value="ECO:0007669"/>
    <property type="project" value="InterPro"/>
</dbReference>
<evidence type="ECO:0000256" key="7">
    <source>
        <dbReference type="PIRSR" id="PIRSR602401-1"/>
    </source>
</evidence>
<evidence type="ECO:0000256" key="6">
    <source>
        <dbReference type="ARBA" id="ARBA00023033"/>
    </source>
</evidence>
<dbReference type="PRINTS" id="PR00463">
    <property type="entry name" value="EP450I"/>
</dbReference>
<dbReference type="SUPFAM" id="SSF48264">
    <property type="entry name" value="Cytochrome P450"/>
    <property type="match status" value="1"/>
</dbReference>